<name>A0A8H7UR17_9FUNG</name>
<gene>
    <name evidence="1" type="ORF">INT47_004489</name>
</gene>
<reference evidence="1" key="1">
    <citation type="submission" date="2020-12" db="EMBL/GenBank/DDBJ databases">
        <title>Metabolic potential, ecology and presence of endohyphal bacteria is reflected in genomic diversity of Mucoromycotina.</title>
        <authorList>
            <person name="Muszewska A."/>
            <person name="Okrasinska A."/>
            <person name="Steczkiewicz K."/>
            <person name="Drgas O."/>
            <person name="Orlowska M."/>
            <person name="Perlinska-Lenart U."/>
            <person name="Aleksandrzak-Piekarczyk T."/>
            <person name="Szatraj K."/>
            <person name="Zielenkiewicz U."/>
            <person name="Pilsyk S."/>
            <person name="Malc E."/>
            <person name="Mieczkowski P."/>
            <person name="Kruszewska J.S."/>
            <person name="Biernat P."/>
            <person name="Pawlowska J."/>
        </authorList>
    </citation>
    <scope>NUCLEOTIDE SEQUENCE</scope>
    <source>
        <strain evidence="1">WA0000017839</strain>
    </source>
</reference>
<dbReference type="EMBL" id="JAEPRD010000172">
    <property type="protein sequence ID" value="KAG2195381.1"/>
    <property type="molecule type" value="Genomic_DNA"/>
</dbReference>
<comment type="caution">
    <text evidence="1">The sequence shown here is derived from an EMBL/GenBank/DDBJ whole genome shotgun (WGS) entry which is preliminary data.</text>
</comment>
<evidence type="ECO:0000313" key="2">
    <source>
        <dbReference type="Proteomes" id="UP000603453"/>
    </source>
</evidence>
<organism evidence="1 2">
    <name type="scientific">Mucor saturninus</name>
    <dbReference type="NCBI Taxonomy" id="64648"/>
    <lineage>
        <taxon>Eukaryota</taxon>
        <taxon>Fungi</taxon>
        <taxon>Fungi incertae sedis</taxon>
        <taxon>Mucoromycota</taxon>
        <taxon>Mucoromycotina</taxon>
        <taxon>Mucoromycetes</taxon>
        <taxon>Mucorales</taxon>
        <taxon>Mucorineae</taxon>
        <taxon>Mucoraceae</taxon>
        <taxon>Mucor</taxon>
    </lineage>
</organism>
<keyword evidence="2" id="KW-1185">Reference proteome</keyword>
<dbReference type="Proteomes" id="UP000603453">
    <property type="component" value="Unassembled WGS sequence"/>
</dbReference>
<protein>
    <submittedName>
        <fullName evidence="1">Uncharacterized protein</fullName>
    </submittedName>
</protein>
<dbReference type="OrthoDB" id="2221424at2759"/>
<accession>A0A8H7UR17</accession>
<dbReference type="AlphaFoldDB" id="A0A8H7UR17"/>
<proteinExistence type="predicted"/>
<evidence type="ECO:0000313" key="1">
    <source>
        <dbReference type="EMBL" id="KAG2195381.1"/>
    </source>
</evidence>
<sequence length="1206" mass="141045">MEGYCDFSRYKHCISFGFDCIQTVSKSISNDDHNRDWDYEKKEHVKFPSIVYNIISEVVIARGKSEVGKVQLEDDVDLCCVLNIFMELNNVFLKAPQRVSKSDMLDNVITSEVVKFLQDEMIEWEKALKCSKSDFCYAFTLPTGWNYEIQEKLIRPLFISAGLISKYNHPDRLLFFTQLESVFRCIQSDDSYLFKNIEVEYGRQYAMCSLNFADGEIFVNLDLSSAQYPSLTSIDSKYVPQSLKSASFQFPFELKEKQTRIKAIVEKKCDTLSLTNVHKLTDILTNEGNTKGLPQWMRRIYDPEGNFKISDEDILNLAPFQEFLNYRPFKQLQDLRYKKYSLENEEIRALKSITITDIYGEFLEEEAFFTDKLNDLFQNTNKAKLTTLMLSFTKDFTKAHHALVLLKLVEKWLKSYDKQQGFYRLLTHVVKGPYKALSFEFGKEDIMSGTDKLIQKKIKESNKGRLPKIIPSNTRGDQFENFSDPICIVNIDILLTKVEAILTHVEKNDSDKNHVKNIECDLRLINSFIKRHELYQRPILYMVSRMILCLKFCFGDHLKVYPNSTQLEKNGIMRALMKASILKRLMRTTFGNLIRRNESESQQYKIEDDVFSMDHRFPAGNEEDSIAVHQHVYVNCFLIAYYRPLRYLQWKYEELQYLDDEKSRDLKSITITDFYGRFLEEEAFFKNKMDVLFQDINKEKFTTVLISFAKYMSHDHHALILLKLIEKWLTALNKFIEQTLDEDYGDEWKNKNISFTVSVDKYLLDKVFGSKKRLNDLFYASGVLQKDNRLRKAQIFSYGEEILPAIQQRLTDLDFKMKSYFVVAQIHPKYIQLTLHQVVKLSSFEKIAATIIIQDEIIHVENAYESLCKNMLSSIHFNYCSIHQNAGSEVHEFDYRNVYQKLKICISEIINSNSARLDMEFKKEFDIGIDCACKTVLFLRNIIEIGLKPVLQNIATIIASSMNNTTLFSNYELDFIFVIGNAFDLPYRSNIYDTYIKLVQESIDISIESKEKDTKGIVLHESFRQLLEDIARNKPYMFDRFSNGTLGQVFRETYGIRFLTWRISSYIPFSCTDFNEDGRNALVENGNFLVVVQKGQSIPITGLALEFELYFEERIDDSLRVELIRVDHFEDLLPNHCFLLKENTEGAKCEQAVKYPRGSRQPIILDFKHINYNYTLQLSIRTKGADTYDSVRWPIFVENPLTLAYS</sequence>